<keyword evidence="3" id="KW-1185">Reference proteome</keyword>
<dbReference type="Proteomes" id="UP001645859">
    <property type="component" value="Unassembled WGS sequence"/>
</dbReference>
<dbReference type="PANTHER" id="PTHR37489">
    <property type="entry name" value="DUF3500 DOMAIN-CONTAINING PROTEIN"/>
    <property type="match status" value="1"/>
</dbReference>
<accession>A0ABS1SI30</accession>
<organism evidence="2 3">
    <name type="scientific">Leucobacter chromiireducens subsp. solipictus</name>
    <dbReference type="NCBI Taxonomy" id="398235"/>
    <lineage>
        <taxon>Bacteria</taxon>
        <taxon>Bacillati</taxon>
        <taxon>Actinomycetota</taxon>
        <taxon>Actinomycetes</taxon>
        <taxon>Micrococcales</taxon>
        <taxon>Microbacteriaceae</taxon>
        <taxon>Leucobacter</taxon>
    </lineage>
</organism>
<dbReference type="InterPro" id="IPR021889">
    <property type="entry name" value="DUF3500"/>
</dbReference>
<evidence type="ECO:0000313" key="2">
    <source>
        <dbReference type="EMBL" id="MBL3680216.1"/>
    </source>
</evidence>
<dbReference type="Pfam" id="PF12006">
    <property type="entry name" value="DUF3500"/>
    <property type="match status" value="1"/>
</dbReference>
<gene>
    <name evidence="2" type="ORF">D3230_13100</name>
</gene>
<dbReference type="RefSeq" id="WP_202345493.1">
    <property type="nucleotide sequence ID" value="NZ_BAAAPI010000012.1"/>
</dbReference>
<evidence type="ECO:0000313" key="3">
    <source>
        <dbReference type="Proteomes" id="UP001645859"/>
    </source>
</evidence>
<dbReference type="EMBL" id="QYAC01000007">
    <property type="protein sequence ID" value="MBL3680216.1"/>
    <property type="molecule type" value="Genomic_DNA"/>
</dbReference>
<evidence type="ECO:0000256" key="1">
    <source>
        <dbReference type="SAM" id="MobiDB-lite"/>
    </source>
</evidence>
<comment type="caution">
    <text evidence="2">The sequence shown here is derived from an EMBL/GenBank/DDBJ whole genome shotgun (WGS) entry which is preliminary data.</text>
</comment>
<feature type="region of interest" description="Disordered" evidence="1">
    <location>
        <begin position="1"/>
        <end position="28"/>
    </location>
</feature>
<reference evidence="2 3" key="1">
    <citation type="submission" date="2018-09" db="EMBL/GenBank/DDBJ databases">
        <title>Comparative genomics of Leucobacter spp.</title>
        <authorList>
            <person name="Reis A.C."/>
            <person name="Kolvenbach B.A."/>
            <person name="Corvini P.F.X."/>
            <person name="Nunes O.C."/>
        </authorList>
    </citation>
    <scope>NUCLEOTIDE SEQUENCE [LARGE SCALE GENOMIC DNA]</scope>
    <source>
        <strain evidence="2 3">TAN 31504</strain>
    </source>
</reference>
<sequence length="445" mass="49842">MSQDAQSNDIDEFFSSDRTSGRSEGVTLSSGSYREHLYELQDPVLAPYREMSYEEFTADRYQAPFLRELLDSWRRLYDEPYVGITTDGSVRSHLYRLPASAAAPPAGWDPQPAAAASALLTLLSDAQLKSVSYPIDAPEWRGWSNPEFVFFRTGLRLEDQSPDVVAAVHEVLRASLSDDGYDRVREAMELNGHLGELVELPRIMNPESYWFALFGAPGSDEPWGWQLFGHHVALNFVTVGGRNVIAPVFLGAEPALSDGERPPLFASRERWALELAESLTAEQRSRAIVFDSVLDPAMPEGRLHPADERHVAGAFRDNRVITSEGIPMSELDASQQRTLLRIVEDFLLLLRPAQRAAALAEAIAFPEETFFSWYGATDGSQPFYFRVHGPTILAELDHHAGVWLNNRLPARFHVHTTLRLPNGNDYGKAYLAQWREREAAAPSTE</sequence>
<protein>
    <submittedName>
        <fullName evidence="2">DUF3500 domain-containing protein</fullName>
    </submittedName>
</protein>
<dbReference type="PANTHER" id="PTHR37489:SF1">
    <property type="entry name" value="DUF3500 DOMAIN-CONTAINING PROTEIN"/>
    <property type="match status" value="1"/>
</dbReference>
<name>A0ABS1SI30_9MICO</name>
<proteinExistence type="predicted"/>